<evidence type="ECO:0000313" key="2">
    <source>
        <dbReference type="Proteomes" id="UP000774130"/>
    </source>
</evidence>
<organism evidence="1 2">
    <name type="scientific">Enterococcus alishanensis</name>
    <dbReference type="NCBI Taxonomy" id="1303817"/>
    <lineage>
        <taxon>Bacteria</taxon>
        <taxon>Bacillati</taxon>
        <taxon>Bacillota</taxon>
        <taxon>Bacilli</taxon>
        <taxon>Lactobacillales</taxon>
        <taxon>Enterococcaceae</taxon>
        <taxon>Enterococcus</taxon>
    </lineage>
</organism>
<comment type="caution">
    <text evidence="1">The sequence shown here is derived from an EMBL/GenBank/DDBJ whole genome shotgun (WGS) entry which is preliminary data.</text>
</comment>
<dbReference type="Proteomes" id="UP000774130">
    <property type="component" value="Unassembled WGS sequence"/>
</dbReference>
<gene>
    <name evidence="1" type="ORF">KUA55_16265</name>
</gene>
<proteinExistence type="predicted"/>
<reference evidence="1 2" key="1">
    <citation type="submission" date="2021-06" db="EMBL/GenBank/DDBJ databases">
        <title>Enterococcus alishanensis sp. nov., a novel lactic acid bacterium isolated from fresh coffee beans.</title>
        <authorList>
            <person name="Chen Y.-S."/>
        </authorList>
    </citation>
    <scope>NUCLEOTIDE SEQUENCE [LARGE SCALE GENOMIC DNA]</scope>
    <source>
        <strain evidence="1 2">ALS3</strain>
    </source>
</reference>
<dbReference type="RefSeq" id="WP_218327451.1">
    <property type="nucleotide sequence ID" value="NZ_JAHUZB010000009.1"/>
</dbReference>
<dbReference type="EMBL" id="JAHUZB010000009">
    <property type="protein sequence ID" value="MBV7392238.1"/>
    <property type="molecule type" value="Genomic_DNA"/>
</dbReference>
<keyword evidence="2" id="KW-1185">Reference proteome</keyword>
<accession>A0ABS6TH32</accession>
<evidence type="ECO:0000313" key="1">
    <source>
        <dbReference type="EMBL" id="MBV7392238.1"/>
    </source>
</evidence>
<protein>
    <submittedName>
        <fullName evidence="1">Uncharacterized protein</fullName>
    </submittedName>
</protein>
<name>A0ABS6TH32_9ENTE</name>
<sequence length="76" mass="8642">MYFLNWGEDGTCQVFLINDHLNSETHAEHFLIKEDADSVVDLIGGIAVPVQHVNDRDDAMEFTLNNPYHDVTHTTD</sequence>